<accession>A0A1G7LCM0</accession>
<dbReference type="PANTHER" id="PTHR12526">
    <property type="entry name" value="GLYCOSYLTRANSFERASE"/>
    <property type="match status" value="1"/>
</dbReference>
<dbReference type="SUPFAM" id="SSF53756">
    <property type="entry name" value="UDP-Glycosyltransferase/glycogen phosphorylase"/>
    <property type="match status" value="1"/>
</dbReference>
<name>A0A1G7LCM0_9SPHN</name>
<dbReference type="AlphaFoldDB" id="A0A1G7LCM0"/>
<dbReference type="InterPro" id="IPR028098">
    <property type="entry name" value="Glyco_trans_4-like_N"/>
</dbReference>
<dbReference type="EMBL" id="FNBI01000003">
    <property type="protein sequence ID" value="SDF47126.1"/>
    <property type="molecule type" value="Genomic_DNA"/>
</dbReference>
<gene>
    <name evidence="2" type="ORF">GQR91_06870</name>
    <name evidence="3" type="ORF">SAMN05216557_103448</name>
</gene>
<reference evidence="3 4" key="1">
    <citation type="submission" date="2016-10" db="EMBL/GenBank/DDBJ databases">
        <authorList>
            <person name="Varghese N."/>
            <person name="Submissions S."/>
        </authorList>
    </citation>
    <scope>NUCLEOTIDE SEQUENCE [LARGE SCALE GENOMIC DNA]</scope>
    <source>
        <strain evidence="3 4">S7-754</strain>
    </source>
</reference>
<keyword evidence="3" id="KW-0808">Transferase</keyword>
<evidence type="ECO:0000313" key="4">
    <source>
        <dbReference type="Proteomes" id="UP000323502"/>
    </source>
</evidence>
<dbReference type="Pfam" id="PF13692">
    <property type="entry name" value="Glyco_trans_1_4"/>
    <property type="match status" value="1"/>
</dbReference>
<dbReference type="OrthoDB" id="9790710at2"/>
<dbReference type="GO" id="GO:0016757">
    <property type="term" value="F:glycosyltransferase activity"/>
    <property type="evidence" value="ECO:0007669"/>
    <property type="project" value="TreeGrafter"/>
</dbReference>
<evidence type="ECO:0000313" key="3">
    <source>
        <dbReference type="EMBL" id="SDF47126.1"/>
    </source>
</evidence>
<reference evidence="2 5" key="2">
    <citation type="submission" date="2019-12" db="EMBL/GenBank/DDBJ databases">
        <authorList>
            <person name="Zheng J."/>
        </authorList>
    </citation>
    <scope>NUCLEOTIDE SEQUENCE [LARGE SCALE GENOMIC DNA]</scope>
    <source>
        <strain evidence="2 5">DSM 27347</strain>
    </source>
</reference>
<dbReference type="PANTHER" id="PTHR12526:SF636">
    <property type="entry name" value="BLL3647 PROTEIN"/>
    <property type="match status" value="1"/>
</dbReference>
<evidence type="ECO:0000313" key="5">
    <source>
        <dbReference type="Proteomes" id="UP000436801"/>
    </source>
</evidence>
<dbReference type="Gene3D" id="3.40.50.2000">
    <property type="entry name" value="Glycogen Phosphorylase B"/>
    <property type="match status" value="2"/>
</dbReference>
<dbReference type="Proteomes" id="UP000436801">
    <property type="component" value="Unassembled WGS sequence"/>
</dbReference>
<sequence length="344" mass="36659">MPARHILTYAQALRGGVERAQLRLVRGWLDAGRDVTLLLGKEGGAFWGELPESLRPIRRGRLAVALPRTVADLRPDTIFCPGNHYTGLAAWTRLRLGRDCPPIVAKMSNACHRPDFAAPVCWGHARWLGTHRRFLDGLVAMTPATAAEASAATGLPAIVIPNPPAPAPPVRSPFGQRTIIGVGRLEPQKRWDRLIAALPALDDDVRLVIHGEGSLRPVLEAQIARAGLQRRVTLPGHTGDPLAAMAAAHVVALVSDYEGVPGVLREALSVGRPVVATDSSPAVAEIVATPALGTIVGRDDAPALAAALRHWLMPGTRLPPPVAPPGHDAAERYLALFDRIVAAR</sequence>
<organism evidence="3 4">
    <name type="scientific">Sphingomonas carotinifaciens</name>
    <dbReference type="NCBI Taxonomy" id="1166323"/>
    <lineage>
        <taxon>Bacteria</taxon>
        <taxon>Pseudomonadati</taxon>
        <taxon>Pseudomonadota</taxon>
        <taxon>Alphaproteobacteria</taxon>
        <taxon>Sphingomonadales</taxon>
        <taxon>Sphingomonadaceae</taxon>
        <taxon>Sphingomonas</taxon>
    </lineage>
</organism>
<feature type="domain" description="Glycosyltransferase subfamily 4-like N-terminal" evidence="1">
    <location>
        <begin position="15"/>
        <end position="162"/>
    </location>
</feature>
<dbReference type="Pfam" id="PF13439">
    <property type="entry name" value="Glyco_transf_4"/>
    <property type="match status" value="1"/>
</dbReference>
<keyword evidence="4" id="KW-1185">Reference proteome</keyword>
<dbReference type="EMBL" id="WSUT01000005">
    <property type="protein sequence ID" value="MWC43377.1"/>
    <property type="molecule type" value="Genomic_DNA"/>
</dbReference>
<protein>
    <submittedName>
        <fullName evidence="2 3">Glycosyltransferase</fullName>
    </submittedName>
</protein>
<dbReference type="RefSeq" id="WP_149682314.1">
    <property type="nucleotide sequence ID" value="NZ_FNBI01000003.1"/>
</dbReference>
<dbReference type="Proteomes" id="UP000323502">
    <property type="component" value="Unassembled WGS sequence"/>
</dbReference>
<evidence type="ECO:0000313" key="2">
    <source>
        <dbReference type="EMBL" id="MWC43377.1"/>
    </source>
</evidence>
<evidence type="ECO:0000259" key="1">
    <source>
        <dbReference type="Pfam" id="PF13439"/>
    </source>
</evidence>
<proteinExistence type="predicted"/>